<keyword evidence="1" id="KW-1133">Transmembrane helix</keyword>
<feature type="transmembrane region" description="Helical" evidence="1">
    <location>
        <begin position="22"/>
        <end position="44"/>
    </location>
</feature>
<protein>
    <submittedName>
        <fullName evidence="2">Uncharacterized protein</fullName>
    </submittedName>
</protein>
<dbReference type="EMBL" id="MK071979">
    <property type="protein sequence ID" value="AYV75308.1"/>
    <property type="molecule type" value="Genomic_DNA"/>
</dbReference>
<evidence type="ECO:0000313" key="2">
    <source>
        <dbReference type="EMBL" id="AYV75308.1"/>
    </source>
</evidence>
<organism evidence="2">
    <name type="scientific">Terrestrivirus sp</name>
    <dbReference type="NCBI Taxonomy" id="2487775"/>
    <lineage>
        <taxon>Viruses</taxon>
        <taxon>Varidnaviria</taxon>
        <taxon>Bamfordvirae</taxon>
        <taxon>Nucleocytoviricota</taxon>
        <taxon>Megaviricetes</taxon>
        <taxon>Imitervirales</taxon>
        <taxon>Mimiviridae</taxon>
        <taxon>Klosneuvirinae</taxon>
    </lineage>
</organism>
<gene>
    <name evidence="2" type="ORF">Terrestrivirus1_182</name>
</gene>
<sequence>MSPEDISQQYIQILLLYPPVDYTYLSILLKNIVIYVINLIINFYNFNK</sequence>
<reference evidence="2" key="1">
    <citation type="submission" date="2018-10" db="EMBL/GenBank/DDBJ databases">
        <title>Hidden diversity of soil giant viruses.</title>
        <authorList>
            <person name="Schulz F."/>
            <person name="Alteio L."/>
            <person name="Goudeau D."/>
            <person name="Ryan E.M."/>
            <person name="Malmstrom R.R."/>
            <person name="Blanchard J."/>
            <person name="Woyke T."/>
        </authorList>
    </citation>
    <scope>NUCLEOTIDE SEQUENCE</scope>
    <source>
        <strain evidence="2">TEV1</strain>
    </source>
</reference>
<evidence type="ECO:0000256" key="1">
    <source>
        <dbReference type="SAM" id="Phobius"/>
    </source>
</evidence>
<name>A0A3G4ZKE4_9VIRU</name>
<accession>A0A3G4ZKE4</accession>
<keyword evidence="1" id="KW-0472">Membrane</keyword>
<keyword evidence="1" id="KW-0812">Transmembrane</keyword>
<proteinExistence type="predicted"/>